<feature type="compositionally biased region" description="Low complexity" evidence="1">
    <location>
        <begin position="798"/>
        <end position="810"/>
    </location>
</feature>
<feature type="transmembrane region" description="Helical" evidence="2">
    <location>
        <begin position="223"/>
        <end position="240"/>
    </location>
</feature>
<sequence>MEPSQPGSQPSVAETLHPSKTSGALLCSSAAVAGRPSLARADKAPRGPIRRAPVQPTAAGTAWSSCQRSTTATHSPAATNIAPGLIAHARLPTLTGTPTPRCRRRRPRALPACAATANDSRITDGRIYPSERAPTARTSRDPDHEPAPDRPPHSLRAPAAAGRPYPRIGTPLDVIKDPPARHPPRRTAAPMWWFFSVVLSSVFLFSIVLSIPVVFDVGGRDSGLAYSLSLFIYYLAYSAIRLVTPDRSRAGWAVSTTLRLSQWIVLPSLMIWALGQFAVDAGTTNWVERTLGGLLHSKSTSWSEWVFGKDGLLETVLLGTWDKVLRYSGPGFQLLEGFCTLLVIQAVGQITRWLVNRGRSDTWVIILLAFSGSIIASAVYFLWRVAQFPQISNIDATLIGATMTTAVFLCAYGIGSGRGSPVESSLLFAYVVLCVYQIFTDYLPSDGTSGADEGASQPEIPPLPPIIMASYSTLLHILGSLPSAIHSSLTLLYAAFQTITPSVIISLAYRLLVFYSATRIIPSVRDLGARALMQEPDLEDSETANKVLGILSWFSPSILVAVYTSLLLQHFSTSDGPDGWTLRGGDVGGSTWRWINVGLTMVLYGVELYLGTDDQDHWKTLDTERSGPWPGNNCKDNGNKKEQILLAWFVTGHDALRIGGYGGRQQSRVGVRSSTSFEGKAAYWPSTQVITPSHTLIFVFHTYTPRRSHHPSLEAHDRPSQPGRAMADTYSTKGLPPAPAVSMKTIPMAGLLVDVYGLDELPADMSAPVTCLWLLHPRTRTRARMADIAKRAVHAWNSAQQQSRQDASSSPGNGASNTTTARGLIALAFDMPNHGSRLVSEAANAAWAGGNAQHAVDMAGVVRGGAADVSALMDLVGAYVGRGDGAAVDAHVALGWSLGGHVAWQAVVGEGRLDAAVVIIGCPDLLGLLTDRASKANLDTGSSPLLGSKYLPPSLIESLSRHDPRGILFGNATSLTPTPVPSSPLSQAEQERLGPLLDRHLRGKKLLLCSGGADELVPHARTAPLAGLLADAARGWYADGGLEVADRVYEGVGHHFSEGMVRDAVEFLVRVVGEGPRVREARARM</sequence>
<feature type="region of interest" description="Disordered" evidence="1">
    <location>
        <begin position="1"/>
        <end position="20"/>
    </location>
</feature>
<feature type="transmembrane region" description="Helical" evidence="2">
    <location>
        <begin position="260"/>
        <end position="279"/>
    </location>
</feature>
<dbReference type="PANTHER" id="PTHR31726:SF2">
    <property type="entry name" value="PROTEIN ICE2"/>
    <property type="match status" value="1"/>
</dbReference>
<feature type="compositionally biased region" description="Basic and acidic residues" evidence="1">
    <location>
        <begin position="138"/>
        <end position="152"/>
    </location>
</feature>
<dbReference type="SUPFAM" id="SSF53474">
    <property type="entry name" value="alpha/beta-Hydrolases"/>
    <property type="match status" value="1"/>
</dbReference>
<dbReference type="EMBL" id="JAWRVI010000001">
    <property type="protein sequence ID" value="KAK4095401.1"/>
    <property type="molecule type" value="Genomic_DNA"/>
</dbReference>
<feature type="transmembrane region" description="Helical" evidence="2">
    <location>
        <begin position="191"/>
        <end position="211"/>
    </location>
</feature>
<protein>
    <recommendedName>
        <fullName evidence="5">ER membrane protein</fullName>
    </recommendedName>
</protein>
<dbReference type="Proteomes" id="UP001287286">
    <property type="component" value="Unassembled WGS sequence"/>
</dbReference>
<dbReference type="Gene3D" id="3.40.50.1820">
    <property type="entry name" value="alpha/beta hydrolase"/>
    <property type="match status" value="1"/>
</dbReference>
<feature type="transmembrane region" description="Helical" evidence="2">
    <location>
        <begin position="426"/>
        <end position="444"/>
    </location>
</feature>
<evidence type="ECO:0000313" key="4">
    <source>
        <dbReference type="Proteomes" id="UP001287286"/>
    </source>
</evidence>
<name>A0ABR0CHP4_PURLI</name>
<dbReference type="InterPro" id="IPR029058">
    <property type="entry name" value="AB_hydrolase_fold"/>
</dbReference>
<gene>
    <name evidence="3" type="ORF">Purlil1_197</name>
</gene>
<feature type="compositionally biased region" description="Low complexity" evidence="1">
    <location>
        <begin position="156"/>
        <end position="167"/>
    </location>
</feature>
<keyword evidence="2" id="KW-1133">Transmembrane helix</keyword>
<evidence type="ECO:0008006" key="5">
    <source>
        <dbReference type="Google" id="ProtNLM"/>
    </source>
</evidence>
<comment type="caution">
    <text evidence="3">The sequence shown here is derived from an EMBL/GenBank/DDBJ whole genome shotgun (WGS) entry which is preliminary data.</text>
</comment>
<proteinExistence type="predicted"/>
<dbReference type="PANTHER" id="PTHR31726">
    <property type="entry name" value="PROTEIN ICE2"/>
    <property type="match status" value="1"/>
</dbReference>
<feature type="transmembrane region" description="Helical" evidence="2">
    <location>
        <begin position="395"/>
        <end position="414"/>
    </location>
</feature>
<feature type="transmembrane region" description="Helical" evidence="2">
    <location>
        <begin position="363"/>
        <end position="383"/>
    </location>
</feature>
<dbReference type="InterPro" id="IPR013635">
    <property type="entry name" value="Ice2"/>
</dbReference>
<evidence type="ECO:0000313" key="3">
    <source>
        <dbReference type="EMBL" id="KAK4095401.1"/>
    </source>
</evidence>
<keyword evidence="2" id="KW-0812">Transmembrane</keyword>
<feature type="region of interest" description="Disordered" evidence="1">
    <location>
        <begin position="37"/>
        <end position="77"/>
    </location>
</feature>
<organism evidence="3 4">
    <name type="scientific">Purpureocillium lilacinum</name>
    <name type="common">Paecilomyces lilacinus</name>
    <dbReference type="NCBI Taxonomy" id="33203"/>
    <lineage>
        <taxon>Eukaryota</taxon>
        <taxon>Fungi</taxon>
        <taxon>Dikarya</taxon>
        <taxon>Ascomycota</taxon>
        <taxon>Pezizomycotina</taxon>
        <taxon>Sordariomycetes</taxon>
        <taxon>Hypocreomycetidae</taxon>
        <taxon>Hypocreales</taxon>
        <taxon>Ophiocordycipitaceae</taxon>
        <taxon>Purpureocillium</taxon>
    </lineage>
</organism>
<feature type="compositionally biased region" description="Polar residues" evidence="1">
    <location>
        <begin position="62"/>
        <end position="77"/>
    </location>
</feature>
<feature type="transmembrane region" description="Helical" evidence="2">
    <location>
        <begin position="491"/>
        <end position="515"/>
    </location>
</feature>
<dbReference type="Pfam" id="PF08426">
    <property type="entry name" value="ICE2"/>
    <property type="match status" value="1"/>
</dbReference>
<evidence type="ECO:0000256" key="1">
    <source>
        <dbReference type="SAM" id="MobiDB-lite"/>
    </source>
</evidence>
<reference evidence="3 4" key="1">
    <citation type="journal article" date="2024" name="Microbiol. Resour. Announc.">
        <title>Genome annotations for the ascomycete fungi Trichoderma harzianum, Trichoderma aggressivum, and Purpureocillium lilacinum.</title>
        <authorList>
            <person name="Beijen E.P.W."/>
            <person name="Ohm R.A."/>
        </authorList>
    </citation>
    <scope>NUCLEOTIDE SEQUENCE [LARGE SCALE GENOMIC DNA]</scope>
    <source>
        <strain evidence="3 4">CBS 150709</strain>
    </source>
</reference>
<accession>A0ABR0CHP4</accession>
<keyword evidence="4" id="KW-1185">Reference proteome</keyword>
<feature type="transmembrane region" description="Helical" evidence="2">
    <location>
        <begin position="465"/>
        <end position="485"/>
    </location>
</feature>
<evidence type="ECO:0000256" key="2">
    <source>
        <dbReference type="SAM" id="Phobius"/>
    </source>
</evidence>
<feature type="region of interest" description="Disordered" evidence="1">
    <location>
        <begin position="121"/>
        <end position="180"/>
    </location>
</feature>
<feature type="region of interest" description="Disordered" evidence="1">
    <location>
        <begin position="795"/>
        <end position="816"/>
    </location>
</feature>
<keyword evidence="2" id="KW-0472">Membrane</keyword>